<sequence>MNESWYGIFDHTEFRCLRHLELRTTNRIFAADEYCKLLRLALKCTSRTIRTLDIGNTTTSSTVRTSGTAPGARFSSKQNSADIGAHPGLRSLTFRNLNFAHASSFNWSIFPSQPLSSLRILHCHTLNPFFETISPMLSIWNLTRVDFILLNMNMQANSEALQALEELLCYPATASLRHLRIEVPAAGRALRGETLCGHTEMESLIVGVTDGEGRWIAMDLDELRVITRSCRRLRLVGLTVPLLDMGSERVDFLNCLSGLGLSDILVIGNEEASPSAFSPAWVQYCPQSRKEKDVVDSAKLAAEQVCRSVHRGRMGGWRSGAVTVGVHLGAFYCRDWLRELNFFEGNRRAEARRVILDTMTVSAPLAYVLEG</sequence>
<organism evidence="2 3">
    <name type="scientific">Clohesyomyces aquaticus</name>
    <dbReference type="NCBI Taxonomy" id="1231657"/>
    <lineage>
        <taxon>Eukaryota</taxon>
        <taxon>Fungi</taxon>
        <taxon>Dikarya</taxon>
        <taxon>Ascomycota</taxon>
        <taxon>Pezizomycotina</taxon>
        <taxon>Dothideomycetes</taxon>
        <taxon>Pleosporomycetidae</taxon>
        <taxon>Pleosporales</taxon>
        <taxon>Lindgomycetaceae</taxon>
        <taxon>Clohesyomyces</taxon>
    </lineage>
</organism>
<protein>
    <submittedName>
        <fullName evidence="2">Uncharacterized protein</fullName>
    </submittedName>
</protein>
<proteinExistence type="predicted"/>
<evidence type="ECO:0000313" key="2">
    <source>
        <dbReference type="EMBL" id="ORY17858.1"/>
    </source>
</evidence>
<comment type="caution">
    <text evidence="2">The sequence shown here is derived from an EMBL/GenBank/DDBJ whole genome shotgun (WGS) entry which is preliminary data.</text>
</comment>
<dbReference type="EMBL" id="MCFA01000010">
    <property type="protein sequence ID" value="ORY17858.1"/>
    <property type="molecule type" value="Genomic_DNA"/>
</dbReference>
<dbReference type="AlphaFoldDB" id="A0A1Y2A5R8"/>
<accession>A0A1Y2A5R8</accession>
<dbReference type="Proteomes" id="UP000193144">
    <property type="component" value="Unassembled WGS sequence"/>
</dbReference>
<feature type="compositionally biased region" description="Low complexity" evidence="1">
    <location>
        <begin position="58"/>
        <end position="68"/>
    </location>
</feature>
<name>A0A1Y2A5R8_9PLEO</name>
<evidence type="ECO:0000256" key="1">
    <source>
        <dbReference type="SAM" id="MobiDB-lite"/>
    </source>
</evidence>
<keyword evidence="3" id="KW-1185">Reference proteome</keyword>
<gene>
    <name evidence="2" type="ORF">BCR34DRAFT_583421</name>
</gene>
<evidence type="ECO:0000313" key="3">
    <source>
        <dbReference type="Proteomes" id="UP000193144"/>
    </source>
</evidence>
<dbReference type="OrthoDB" id="10548109at2759"/>
<feature type="region of interest" description="Disordered" evidence="1">
    <location>
        <begin position="58"/>
        <end position="81"/>
    </location>
</feature>
<reference evidence="2 3" key="1">
    <citation type="submission" date="2016-07" db="EMBL/GenBank/DDBJ databases">
        <title>Pervasive Adenine N6-methylation of Active Genes in Fungi.</title>
        <authorList>
            <consortium name="DOE Joint Genome Institute"/>
            <person name="Mondo S.J."/>
            <person name="Dannebaum R.O."/>
            <person name="Kuo R.C."/>
            <person name="Labutti K."/>
            <person name="Haridas S."/>
            <person name="Kuo A."/>
            <person name="Salamov A."/>
            <person name="Ahrendt S.R."/>
            <person name="Lipzen A."/>
            <person name="Sullivan W."/>
            <person name="Andreopoulos W.B."/>
            <person name="Clum A."/>
            <person name="Lindquist E."/>
            <person name="Daum C."/>
            <person name="Ramamoorthy G.K."/>
            <person name="Gryganskyi A."/>
            <person name="Culley D."/>
            <person name="Magnuson J.K."/>
            <person name="James T.Y."/>
            <person name="O'Malley M.A."/>
            <person name="Stajich J.E."/>
            <person name="Spatafora J.W."/>
            <person name="Visel A."/>
            <person name="Grigoriev I.V."/>
        </authorList>
    </citation>
    <scope>NUCLEOTIDE SEQUENCE [LARGE SCALE GENOMIC DNA]</scope>
    <source>
        <strain evidence="2 3">CBS 115471</strain>
    </source>
</reference>